<dbReference type="AlphaFoldDB" id="A0A523YKQ7"/>
<organism evidence="7 8">
    <name type="scientific">Aerophobetes bacterium</name>
    <dbReference type="NCBI Taxonomy" id="2030807"/>
    <lineage>
        <taxon>Bacteria</taxon>
        <taxon>Candidatus Aerophobota</taxon>
    </lineage>
</organism>
<evidence type="ECO:0000256" key="6">
    <source>
        <dbReference type="ARBA" id="ARBA00023315"/>
    </source>
</evidence>
<keyword evidence="2" id="KW-1003">Cell membrane</keyword>
<evidence type="ECO:0000256" key="5">
    <source>
        <dbReference type="ARBA" id="ARBA00023136"/>
    </source>
</evidence>
<dbReference type="GO" id="GO:0009247">
    <property type="term" value="P:glycolipid biosynthetic process"/>
    <property type="evidence" value="ECO:0007669"/>
    <property type="project" value="UniProtKB-ARBA"/>
</dbReference>
<dbReference type="InterPro" id="IPR004960">
    <property type="entry name" value="LipA_acyltrans"/>
</dbReference>
<comment type="subcellular location">
    <subcellularLocation>
        <location evidence="1">Cell inner membrane</location>
    </subcellularLocation>
</comment>
<protein>
    <recommendedName>
        <fullName evidence="9">Lipid A biosynthesis acyltransferase</fullName>
    </recommendedName>
</protein>
<accession>A0A523YKQ7</accession>
<keyword evidence="5" id="KW-0472">Membrane</keyword>
<proteinExistence type="predicted"/>
<dbReference type="GO" id="GO:0005886">
    <property type="term" value="C:plasma membrane"/>
    <property type="evidence" value="ECO:0007669"/>
    <property type="project" value="UniProtKB-SubCell"/>
</dbReference>
<dbReference type="EMBL" id="SOIJ01000242">
    <property type="protein sequence ID" value="TET92130.1"/>
    <property type="molecule type" value="Genomic_DNA"/>
</dbReference>
<dbReference type="GO" id="GO:0016746">
    <property type="term" value="F:acyltransferase activity"/>
    <property type="evidence" value="ECO:0007669"/>
    <property type="project" value="UniProtKB-KW"/>
</dbReference>
<feature type="non-terminal residue" evidence="7">
    <location>
        <position position="1"/>
    </location>
</feature>
<dbReference type="PANTHER" id="PTHR30606">
    <property type="entry name" value="LIPID A BIOSYNTHESIS LAUROYL ACYLTRANSFERASE"/>
    <property type="match status" value="1"/>
</dbReference>
<name>A0A523YKQ7_UNCAE</name>
<evidence type="ECO:0000256" key="3">
    <source>
        <dbReference type="ARBA" id="ARBA00022519"/>
    </source>
</evidence>
<keyword evidence="4" id="KW-0808">Transferase</keyword>
<dbReference type="PANTHER" id="PTHR30606:SF10">
    <property type="entry name" value="PHOSPHATIDYLINOSITOL MANNOSIDE ACYLTRANSFERASE"/>
    <property type="match status" value="1"/>
</dbReference>
<evidence type="ECO:0000313" key="7">
    <source>
        <dbReference type="EMBL" id="TET92130.1"/>
    </source>
</evidence>
<evidence type="ECO:0000313" key="8">
    <source>
        <dbReference type="Proteomes" id="UP000316925"/>
    </source>
</evidence>
<gene>
    <name evidence="7" type="ORF">E3J33_04310</name>
</gene>
<evidence type="ECO:0000256" key="1">
    <source>
        <dbReference type="ARBA" id="ARBA00004533"/>
    </source>
</evidence>
<dbReference type="CDD" id="cd07984">
    <property type="entry name" value="LPLAT_LABLAT-like"/>
    <property type="match status" value="1"/>
</dbReference>
<evidence type="ECO:0008006" key="9">
    <source>
        <dbReference type="Google" id="ProtNLM"/>
    </source>
</evidence>
<keyword evidence="6" id="KW-0012">Acyltransferase</keyword>
<dbReference type="Proteomes" id="UP000316925">
    <property type="component" value="Unassembled WGS sequence"/>
</dbReference>
<comment type="caution">
    <text evidence="7">The sequence shown here is derived from an EMBL/GenBank/DDBJ whole genome shotgun (WGS) entry which is preliminary data.</text>
</comment>
<evidence type="ECO:0000256" key="2">
    <source>
        <dbReference type="ARBA" id="ARBA00022475"/>
    </source>
</evidence>
<dbReference type="Pfam" id="PF03279">
    <property type="entry name" value="Lip_A_acyltrans"/>
    <property type="match status" value="1"/>
</dbReference>
<keyword evidence="3" id="KW-0997">Cell inner membrane</keyword>
<reference evidence="7 8" key="1">
    <citation type="submission" date="2019-03" db="EMBL/GenBank/DDBJ databases">
        <title>Metabolic potential of uncultured bacteria and archaea associated with petroleum seepage in deep-sea sediments.</title>
        <authorList>
            <person name="Dong X."/>
            <person name="Hubert C."/>
        </authorList>
    </citation>
    <scope>NUCLEOTIDE SEQUENCE [LARGE SCALE GENOMIC DNA]</scope>
    <source>
        <strain evidence="7">E29_bin28</strain>
    </source>
</reference>
<sequence>YKVGELFSCFLPSSLAYWVAKRLADLCFLIPIGKYRSYKKAVVHNVCLVLGKDKKDPLVRKTALGVYRNFAKYLREFLWLPGLDQNRCFGMVTPLGVENLDCALSKKKGVILLSIHFGNWEWGGLSLALSGYKVNFLVRPHENKRTDRLFNHIREKKRIKVIPLTRLKEGIKVLKRNEILAILADENLEQTMKAKLFSQEVDIPSGPFRLARRTKAVITPAFIVRNRWDGRQRGIVEAPLEVKKGESEEKDLQEAVNSFIQIVEDYLRYYPDHWLLLEPKGEFKK</sequence>
<evidence type="ECO:0000256" key="4">
    <source>
        <dbReference type="ARBA" id="ARBA00022679"/>
    </source>
</evidence>